<dbReference type="GO" id="GO:0005737">
    <property type="term" value="C:cytoplasm"/>
    <property type="evidence" value="ECO:0007669"/>
    <property type="project" value="TreeGrafter"/>
</dbReference>
<keyword evidence="5" id="KW-1185">Reference proteome</keyword>
<feature type="region of interest" description="Disordered" evidence="2">
    <location>
        <begin position="1"/>
        <end position="28"/>
    </location>
</feature>
<dbReference type="Pfam" id="PF09794">
    <property type="entry name" value="Avl9"/>
    <property type="match status" value="1"/>
</dbReference>
<dbReference type="InterPro" id="IPR018307">
    <property type="entry name" value="ABL9/DENND6_dom"/>
</dbReference>
<accession>A0AAF0FE89</accession>
<dbReference type="InterPro" id="IPR051731">
    <property type="entry name" value="DENND11/AVL9_GEFs"/>
</dbReference>
<comment type="similarity">
    <text evidence="1">Belongs to the AVL9 family.</text>
</comment>
<evidence type="ECO:0000256" key="2">
    <source>
        <dbReference type="SAM" id="MobiDB-lite"/>
    </source>
</evidence>
<dbReference type="PANTHER" id="PTHR31017:SF1">
    <property type="entry name" value="LATE SECRETORY PATHWAY PROTEIN AVL9 HOMOLOG"/>
    <property type="match status" value="1"/>
</dbReference>
<proteinExistence type="inferred from homology"/>
<dbReference type="InterPro" id="IPR037516">
    <property type="entry name" value="Tripartite_DENN"/>
</dbReference>
<feature type="compositionally biased region" description="Polar residues" evidence="2">
    <location>
        <begin position="13"/>
        <end position="25"/>
    </location>
</feature>
<feature type="compositionally biased region" description="Low complexity" evidence="2">
    <location>
        <begin position="574"/>
        <end position="588"/>
    </location>
</feature>
<protein>
    <recommendedName>
        <fullName evidence="3">UDENN domain-containing protein</fullName>
    </recommendedName>
</protein>
<feature type="domain" description="UDENN" evidence="3">
    <location>
        <begin position="45"/>
        <end position="476"/>
    </location>
</feature>
<dbReference type="PROSITE" id="PS50211">
    <property type="entry name" value="DENN"/>
    <property type="match status" value="1"/>
</dbReference>
<evidence type="ECO:0000256" key="1">
    <source>
        <dbReference type="ARBA" id="ARBA00038178"/>
    </source>
</evidence>
<name>A0AAF0FE89_9BASI</name>
<organism evidence="4 5">
    <name type="scientific">Malassezia psittaci</name>
    <dbReference type="NCBI Taxonomy" id="1821823"/>
    <lineage>
        <taxon>Eukaryota</taxon>
        <taxon>Fungi</taxon>
        <taxon>Dikarya</taxon>
        <taxon>Basidiomycota</taxon>
        <taxon>Ustilaginomycotina</taxon>
        <taxon>Malasseziomycetes</taxon>
        <taxon>Malasseziales</taxon>
        <taxon>Malasseziaceae</taxon>
        <taxon>Malassezia</taxon>
    </lineage>
</organism>
<reference evidence="4" key="1">
    <citation type="submission" date="2023-02" db="EMBL/GenBank/DDBJ databases">
        <title>Mating type loci evolution in Malassezia.</title>
        <authorList>
            <person name="Coelho M.A."/>
        </authorList>
    </citation>
    <scope>NUCLEOTIDE SEQUENCE</scope>
    <source>
        <strain evidence="4">CBS 14136</strain>
    </source>
</reference>
<feature type="region of interest" description="Disordered" evidence="2">
    <location>
        <begin position="539"/>
        <end position="594"/>
    </location>
</feature>
<gene>
    <name evidence="4" type="ORF">MPSI1_001832</name>
</gene>
<feature type="compositionally biased region" description="Polar residues" evidence="2">
    <location>
        <begin position="554"/>
        <end position="566"/>
    </location>
</feature>
<feature type="compositionally biased region" description="Polar residues" evidence="2">
    <location>
        <begin position="539"/>
        <end position="548"/>
    </location>
</feature>
<evidence type="ECO:0000313" key="4">
    <source>
        <dbReference type="EMBL" id="WFD43178.1"/>
    </source>
</evidence>
<dbReference type="EMBL" id="CP118376">
    <property type="protein sequence ID" value="WFD43178.1"/>
    <property type="molecule type" value="Genomic_DNA"/>
</dbReference>
<dbReference type="AlphaFoldDB" id="A0AAF0FE89"/>
<dbReference type="Proteomes" id="UP001214628">
    <property type="component" value="Chromosome 2"/>
</dbReference>
<dbReference type="PANTHER" id="PTHR31017">
    <property type="entry name" value="LATE SECRETORY PATHWAY PROTEIN AVL9-RELATED"/>
    <property type="match status" value="1"/>
</dbReference>
<evidence type="ECO:0000259" key="3">
    <source>
        <dbReference type="PROSITE" id="PS50211"/>
    </source>
</evidence>
<evidence type="ECO:0000313" key="5">
    <source>
        <dbReference type="Proteomes" id="UP001214628"/>
    </source>
</evidence>
<sequence>MSDCELEVDKTQVKQPTSTPSPTESLKQHLPVGNDILEKNPRTIQGICVVDFNHLVGPQVEFAYPTELLRNEELCTRLPFLALPDGSHLSEEDFCYFHILCRSLYPETIFGISCNRQINSDALINKGAEVTRSMVQKAVVILATKPIFGPLREKLAMVTRAYFAQGDLSNTALLEQCYATLESNVQTMTASHATEKIRGDDSTLYMGTSIRNFLYQWRFKALSLVKLLLMQRRILVFGYPVERLCTLQYSLVALIPTLLSSLQDAASPELQSWSHNRIKAESLKMSDRQSLLSFMGLPLSLFSKDSVFQPYCPLQQLDLMKSKSYLIGTTNRIFKQQREHKPDVIVDLHFTDPVLGNAVALTPADRSWMDQILTVIHETWNTSDPSQPALMQYEGSDDYLRSRFEEYVLGFLSTAKLTEHQPARSAETPLDNSSAEAQYGAEAIRLFRSTSVFAEWDALTDESLCDLIGCKHPCSGKVSAISDVTLRLSAGLHDLRIDESLAPTREAIGAALQAGGAGLSKVASSWRSDLARFNQGWSTPKSLRSARNSADMGTVSNENLPSTRQESLAPPLQTTADTNSSNTDTPSTLQSTSAQGYSAISNIGSFLSSKKRAWTAARQGRNENTQ</sequence>